<dbReference type="Pfam" id="PF01497">
    <property type="entry name" value="Peripla_BP_2"/>
    <property type="match status" value="1"/>
</dbReference>
<dbReference type="InterPro" id="IPR002491">
    <property type="entry name" value="ABC_transptr_periplasmic_BD"/>
</dbReference>
<dbReference type="PANTHER" id="PTHR30535">
    <property type="entry name" value="VITAMIN B12-BINDING PROTEIN"/>
    <property type="match status" value="1"/>
</dbReference>
<feature type="domain" description="Fe/B12 periplasmic-binding" evidence="1">
    <location>
        <begin position="57"/>
        <end position="340"/>
    </location>
</feature>
<dbReference type="RefSeq" id="WP_130647080.1">
    <property type="nucleotide sequence ID" value="NZ_PGCL01000003.1"/>
</dbReference>
<dbReference type="OrthoDB" id="24039at2157"/>
<protein>
    <submittedName>
        <fullName evidence="2">Iron ABC transporter substrate-binding protein</fullName>
    </submittedName>
</protein>
<keyword evidence="3" id="KW-1185">Reference proteome</keyword>
<name>A0A483CWI4_9EURY</name>
<proteinExistence type="predicted"/>
<evidence type="ECO:0000313" key="2">
    <source>
        <dbReference type="EMBL" id="TAJ44016.1"/>
    </source>
</evidence>
<dbReference type="EMBL" id="PGCL01000003">
    <property type="protein sequence ID" value="TAJ44016.1"/>
    <property type="molecule type" value="Genomic_DNA"/>
</dbReference>
<dbReference type="Proteomes" id="UP000292580">
    <property type="component" value="Unassembled WGS sequence"/>
</dbReference>
<gene>
    <name evidence="2" type="ORF">CUJ86_08200</name>
</gene>
<dbReference type="PANTHER" id="PTHR30535:SF34">
    <property type="entry name" value="MOLYBDATE-BINDING PROTEIN MOLA"/>
    <property type="match status" value="1"/>
</dbReference>
<accession>A0A483CWI4</accession>
<reference evidence="2 3" key="1">
    <citation type="submission" date="2017-11" db="EMBL/GenBank/DDBJ databases">
        <title>Isolation and Characterization of Methanofollis Species from Methane Seep Offshore SW Taiwan.</title>
        <authorList>
            <person name="Teng N.-H."/>
            <person name="Lai M.-C."/>
            <person name="Chen S.-C."/>
        </authorList>
    </citation>
    <scope>NUCLEOTIDE SEQUENCE [LARGE SCALE GENOMIC DNA]</scope>
    <source>
        <strain evidence="2 3">FWC-SCC2</strain>
    </source>
</reference>
<dbReference type="AlphaFoldDB" id="A0A483CWI4"/>
<comment type="caution">
    <text evidence="2">The sequence shown here is derived from an EMBL/GenBank/DDBJ whole genome shotgun (WGS) entry which is preliminary data.</text>
</comment>
<dbReference type="PROSITE" id="PS51257">
    <property type="entry name" value="PROKAR_LIPOPROTEIN"/>
    <property type="match status" value="1"/>
</dbReference>
<dbReference type="CDD" id="cd01147">
    <property type="entry name" value="HemV-2"/>
    <property type="match status" value="1"/>
</dbReference>
<dbReference type="PROSITE" id="PS50983">
    <property type="entry name" value="FE_B12_PBP"/>
    <property type="match status" value="1"/>
</dbReference>
<dbReference type="SUPFAM" id="SSF53807">
    <property type="entry name" value="Helical backbone' metal receptor"/>
    <property type="match status" value="1"/>
</dbReference>
<evidence type="ECO:0000313" key="3">
    <source>
        <dbReference type="Proteomes" id="UP000292580"/>
    </source>
</evidence>
<sequence>MNRNLYCGIICACLLAGCILISGCTGGSTTVTDGASPTVTITDAMGRSVEVPAEIDSVVCSGSGCLRYLTYLGAEDLIVGVDDIEHRVEPMDARPYFMANPQFRDYPLIGEYRGLDDPEKILALQPDVIFKTYPEMGYNPVELQEKTGIPVVTLNYGDIGLHRDDFYTSLRTMGAVLGRDERADEVIAFFDAAIADLDNRTSDAADGTTAVYVGGIAYKGAHGLQSTEAAYPPFLFINTENVAYDASKGVDGQITGATPVAKEKILEWDPDVVFIDLATLQLTDGSNAIDELKNDPAYAGLSVRESGEVYGVLPYSWYSQNQGSILADAYFIGKTLYPDRFSDVDPAVKADEIYSFLVEEPVFSEMNSEFGGMAFTRLSLQ</sequence>
<organism evidence="2 3">
    <name type="scientific">Methanofollis fontis</name>
    <dbReference type="NCBI Taxonomy" id="2052832"/>
    <lineage>
        <taxon>Archaea</taxon>
        <taxon>Methanobacteriati</taxon>
        <taxon>Methanobacteriota</taxon>
        <taxon>Stenosarchaea group</taxon>
        <taxon>Methanomicrobia</taxon>
        <taxon>Methanomicrobiales</taxon>
        <taxon>Methanomicrobiaceae</taxon>
        <taxon>Methanofollis</taxon>
    </lineage>
</organism>
<dbReference type="Gene3D" id="3.40.50.1980">
    <property type="entry name" value="Nitrogenase molybdenum iron protein domain"/>
    <property type="match status" value="2"/>
</dbReference>
<evidence type="ECO:0000259" key="1">
    <source>
        <dbReference type="PROSITE" id="PS50983"/>
    </source>
</evidence>
<dbReference type="InterPro" id="IPR050902">
    <property type="entry name" value="ABC_Transporter_SBP"/>
</dbReference>